<dbReference type="RefSeq" id="WP_071873014.1">
    <property type="nucleotide sequence ID" value="NZ_FOAS01000007.1"/>
</dbReference>
<dbReference type="InterPro" id="IPR036163">
    <property type="entry name" value="HMA_dom_sf"/>
</dbReference>
<dbReference type="CDD" id="cd00371">
    <property type="entry name" value="HMA"/>
    <property type="match status" value="1"/>
</dbReference>
<dbReference type="AlphaFoldDB" id="A0A1H7LFY7"/>
<dbReference type="PROSITE" id="PS01047">
    <property type="entry name" value="HMA_1"/>
    <property type="match status" value="1"/>
</dbReference>
<keyword evidence="4" id="KW-1185">Reference proteome</keyword>
<proteinExistence type="predicted"/>
<dbReference type="InterPro" id="IPR017969">
    <property type="entry name" value="Heavy-metal-associated_CS"/>
</dbReference>
<dbReference type="STRING" id="1429083.GCA_001885685_00430"/>
<dbReference type="SUPFAM" id="SSF55008">
    <property type="entry name" value="HMA, heavy metal-associated domain"/>
    <property type="match status" value="1"/>
</dbReference>
<dbReference type="EMBL" id="FOAS01000007">
    <property type="protein sequence ID" value="SEK97862.1"/>
    <property type="molecule type" value="Genomic_DNA"/>
</dbReference>
<evidence type="ECO:0000256" key="1">
    <source>
        <dbReference type="ARBA" id="ARBA00022723"/>
    </source>
</evidence>
<gene>
    <name evidence="3" type="ORF">SAMN05216214_10710</name>
</gene>
<name>A0A1H7LFY7_9GAMM</name>
<protein>
    <submittedName>
        <fullName evidence="3">Copper chaperone</fullName>
    </submittedName>
</protein>
<evidence type="ECO:0000259" key="2">
    <source>
        <dbReference type="PROSITE" id="PS50846"/>
    </source>
</evidence>
<feature type="domain" description="HMA" evidence="2">
    <location>
        <begin position="1"/>
        <end position="63"/>
    </location>
</feature>
<evidence type="ECO:0000313" key="3">
    <source>
        <dbReference type="EMBL" id="SEK97862.1"/>
    </source>
</evidence>
<dbReference type="OrthoDB" id="9814359at2"/>
<sequence length="63" mass="6518">MQTLNVVGMTCAHCVSAIKAAIQAQDAEAKVEVDLDSGRVQVDSVLSAAVLRALITEAGYVVS</sequence>
<evidence type="ECO:0000313" key="4">
    <source>
        <dbReference type="Proteomes" id="UP000185766"/>
    </source>
</evidence>
<dbReference type="Pfam" id="PF00403">
    <property type="entry name" value="HMA"/>
    <property type="match status" value="1"/>
</dbReference>
<dbReference type="PROSITE" id="PS50846">
    <property type="entry name" value="HMA_2"/>
    <property type="match status" value="1"/>
</dbReference>
<dbReference type="Proteomes" id="UP000185766">
    <property type="component" value="Unassembled WGS sequence"/>
</dbReference>
<dbReference type="GO" id="GO:0046872">
    <property type="term" value="F:metal ion binding"/>
    <property type="evidence" value="ECO:0007669"/>
    <property type="project" value="UniProtKB-KW"/>
</dbReference>
<accession>A0A1H7LFY7</accession>
<reference evidence="3 4" key="1">
    <citation type="submission" date="2016-10" db="EMBL/GenBank/DDBJ databases">
        <authorList>
            <person name="de Groot N.N."/>
        </authorList>
    </citation>
    <scope>NUCLEOTIDE SEQUENCE [LARGE SCALE GENOMIC DNA]</scope>
    <source>
        <strain evidence="3 4">JCM 19513</strain>
    </source>
</reference>
<dbReference type="Gene3D" id="3.30.70.100">
    <property type="match status" value="1"/>
</dbReference>
<dbReference type="InterPro" id="IPR006121">
    <property type="entry name" value="HMA_dom"/>
</dbReference>
<organism evidence="3 4">
    <name type="scientific">Atopomonas hussainii</name>
    <dbReference type="NCBI Taxonomy" id="1429083"/>
    <lineage>
        <taxon>Bacteria</taxon>
        <taxon>Pseudomonadati</taxon>
        <taxon>Pseudomonadota</taxon>
        <taxon>Gammaproteobacteria</taxon>
        <taxon>Pseudomonadales</taxon>
        <taxon>Pseudomonadaceae</taxon>
        <taxon>Atopomonas</taxon>
    </lineage>
</organism>
<keyword evidence="1" id="KW-0479">Metal-binding</keyword>